<proteinExistence type="predicted"/>
<dbReference type="AlphaFoldDB" id="A0A2B7WEH2"/>
<feature type="non-terminal residue" evidence="1">
    <location>
        <position position="51"/>
    </location>
</feature>
<dbReference type="Proteomes" id="UP000223968">
    <property type="component" value="Unassembled WGS sequence"/>
</dbReference>
<comment type="caution">
    <text evidence="1">The sequence shown here is derived from an EMBL/GenBank/DDBJ whole genome shotgun (WGS) entry which is preliminary data.</text>
</comment>
<dbReference type="EMBL" id="PDNB01000479">
    <property type="protein sequence ID" value="PGG94978.1"/>
    <property type="molecule type" value="Genomic_DNA"/>
</dbReference>
<evidence type="ECO:0000313" key="2">
    <source>
        <dbReference type="Proteomes" id="UP000223968"/>
    </source>
</evidence>
<keyword evidence="2" id="KW-1185">Reference proteome</keyword>
<gene>
    <name evidence="1" type="ORF">AJ79_10334</name>
</gene>
<protein>
    <submittedName>
        <fullName evidence="1">Uncharacterized protein</fullName>
    </submittedName>
</protein>
<organism evidence="1 2">
    <name type="scientific">Helicocarpus griseus UAMH5409</name>
    <dbReference type="NCBI Taxonomy" id="1447875"/>
    <lineage>
        <taxon>Eukaryota</taxon>
        <taxon>Fungi</taxon>
        <taxon>Dikarya</taxon>
        <taxon>Ascomycota</taxon>
        <taxon>Pezizomycotina</taxon>
        <taxon>Eurotiomycetes</taxon>
        <taxon>Eurotiomycetidae</taxon>
        <taxon>Onygenales</taxon>
        <taxon>Ajellomycetaceae</taxon>
        <taxon>Helicocarpus</taxon>
    </lineage>
</organism>
<reference evidence="1 2" key="1">
    <citation type="submission" date="2017-10" db="EMBL/GenBank/DDBJ databases">
        <title>Comparative genomics in systemic dimorphic fungi from Ajellomycetaceae.</title>
        <authorList>
            <person name="Munoz J.F."/>
            <person name="Mcewen J.G."/>
            <person name="Clay O.K."/>
            <person name="Cuomo C.A."/>
        </authorList>
    </citation>
    <scope>NUCLEOTIDE SEQUENCE [LARGE SCALE GENOMIC DNA]</scope>
    <source>
        <strain evidence="1 2">UAMH5409</strain>
    </source>
</reference>
<evidence type="ECO:0000313" key="1">
    <source>
        <dbReference type="EMBL" id="PGG94978.1"/>
    </source>
</evidence>
<sequence>MSEMKESQVEEKSVLELQNDCEEVMNTLHYEMSINIVEHLSICSLKIFQSL</sequence>
<name>A0A2B7WEH2_9EURO</name>
<accession>A0A2B7WEH2</accession>